<feature type="domain" description="WAP" evidence="1">
    <location>
        <begin position="43"/>
        <end position="88"/>
    </location>
</feature>
<dbReference type="Pfam" id="PF00095">
    <property type="entry name" value="WAP"/>
    <property type="match status" value="1"/>
</dbReference>
<dbReference type="Proteomes" id="UP000694404">
    <property type="component" value="Unplaced"/>
</dbReference>
<dbReference type="InterPro" id="IPR036645">
    <property type="entry name" value="Elafin-like_sf"/>
</dbReference>
<evidence type="ECO:0000259" key="1">
    <source>
        <dbReference type="PROSITE" id="PS51390"/>
    </source>
</evidence>
<dbReference type="InterPro" id="IPR008197">
    <property type="entry name" value="WAP_dom"/>
</dbReference>
<sequence length="111" mass="12023">MKPTELQLSCRNHLLVSILLGLDRVRDTRELELRTQQAEISAWSLKPGTCPVVTVRFDPPDHCQSESQCAGEEKCCDTGCGLGCVLPHPVVGGEGRSVLCDPSRPLPSPSL</sequence>
<dbReference type="PROSITE" id="PS51390">
    <property type="entry name" value="WAP"/>
    <property type="match status" value="1"/>
</dbReference>
<reference evidence="2" key="1">
    <citation type="submission" date="2025-08" db="UniProtKB">
        <authorList>
            <consortium name="Ensembl"/>
        </authorList>
    </citation>
    <scope>IDENTIFICATION</scope>
</reference>
<dbReference type="GO" id="GO:0005576">
    <property type="term" value="C:extracellular region"/>
    <property type="evidence" value="ECO:0007669"/>
    <property type="project" value="InterPro"/>
</dbReference>
<keyword evidence="3" id="KW-1185">Reference proteome</keyword>
<evidence type="ECO:0000313" key="3">
    <source>
        <dbReference type="Proteomes" id="UP000694404"/>
    </source>
</evidence>
<reference evidence="2" key="2">
    <citation type="submission" date="2025-09" db="UniProtKB">
        <authorList>
            <consortium name="Ensembl"/>
        </authorList>
    </citation>
    <scope>IDENTIFICATION</scope>
</reference>
<dbReference type="PRINTS" id="PR00003">
    <property type="entry name" value="4DISULPHCORE"/>
</dbReference>
<dbReference type="Gene3D" id="4.10.75.10">
    <property type="entry name" value="Elafin-like"/>
    <property type="match status" value="1"/>
</dbReference>
<dbReference type="SMART" id="SM00217">
    <property type="entry name" value="WAP"/>
    <property type="match status" value="1"/>
</dbReference>
<dbReference type="SUPFAM" id="SSF57256">
    <property type="entry name" value="Elafin-like"/>
    <property type="match status" value="1"/>
</dbReference>
<dbReference type="GeneTree" id="ENSGT01120000272199"/>
<name>A0A8C0J6H8_CHEAB</name>
<organism evidence="2 3">
    <name type="scientific">Chelonoidis abingdonii</name>
    <name type="common">Abingdon island giant tortoise</name>
    <name type="synonym">Testudo abingdonii</name>
    <dbReference type="NCBI Taxonomy" id="106734"/>
    <lineage>
        <taxon>Eukaryota</taxon>
        <taxon>Metazoa</taxon>
        <taxon>Chordata</taxon>
        <taxon>Craniata</taxon>
        <taxon>Vertebrata</taxon>
        <taxon>Euteleostomi</taxon>
        <taxon>Archelosauria</taxon>
        <taxon>Testudinata</taxon>
        <taxon>Testudines</taxon>
        <taxon>Cryptodira</taxon>
        <taxon>Durocryptodira</taxon>
        <taxon>Testudinoidea</taxon>
        <taxon>Testudinidae</taxon>
        <taxon>Chelonoidis</taxon>
    </lineage>
</organism>
<proteinExistence type="predicted"/>
<evidence type="ECO:0000313" key="2">
    <source>
        <dbReference type="Ensembl" id="ENSCABP00000027364.1"/>
    </source>
</evidence>
<protein>
    <recommendedName>
        <fullName evidence="1">WAP domain-containing protein</fullName>
    </recommendedName>
</protein>
<dbReference type="Ensembl" id="ENSCABT00000029961.1">
    <property type="protein sequence ID" value="ENSCABP00000027364.1"/>
    <property type="gene ID" value="ENSCABG00000020087.1"/>
</dbReference>
<accession>A0A8C0J6H8</accession>
<dbReference type="GO" id="GO:0030414">
    <property type="term" value="F:peptidase inhibitor activity"/>
    <property type="evidence" value="ECO:0007669"/>
    <property type="project" value="InterPro"/>
</dbReference>
<dbReference type="AlphaFoldDB" id="A0A8C0J6H8"/>